<keyword evidence="1" id="KW-0472">Membrane</keyword>
<evidence type="ECO:0000313" key="2">
    <source>
        <dbReference type="EMBL" id="MFC3672198.1"/>
    </source>
</evidence>
<name>A0ABV7V429_9SPHN</name>
<comment type="caution">
    <text evidence="2">The sequence shown here is derived from an EMBL/GenBank/DDBJ whole genome shotgun (WGS) entry which is preliminary data.</text>
</comment>
<protein>
    <submittedName>
        <fullName evidence="2">DUF2721 domain-containing protein</fullName>
    </submittedName>
</protein>
<keyword evidence="3" id="KW-1185">Reference proteome</keyword>
<dbReference type="Pfam" id="PF11026">
    <property type="entry name" value="DUF2721"/>
    <property type="match status" value="1"/>
</dbReference>
<feature type="transmembrane region" description="Helical" evidence="1">
    <location>
        <begin position="12"/>
        <end position="37"/>
    </location>
</feature>
<dbReference type="Proteomes" id="UP001595683">
    <property type="component" value="Unassembled WGS sequence"/>
</dbReference>
<keyword evidence="1" id="KW-1133">Transmembrane helix</keyword>
<accession>A0ABV7V429</accession>
<feature type="transmembrane region" description="Helical" evidence="1">
    <location>
        <begin position="115"/>
        <end position="136"/>
    </location>
</feature>
<gene>
    <name evidence="2" type="ORF">ACFOOT_12280</name>
</gene>
<sequence>MAGDHRGKNSRMIAQTIQLSLAPVFVLVAIGNIMNILTTRLGRIVDRSRHLQVLHAETTGAAHDAVVVEMRYVDRRIQLIGRALLLLVLSGLGIGVTVGSLFFSQMTGIAHLGDVTATTFFLSIALLMIALIYLLLETRMVASTLRLPPEFLELERKDL</sequence>
<evidence type="ECO:0000313" key="3">
    <source>
        <dbReference type="Proteomes" id="UP001595683"/>
    </source>
</evidence>
<proteinExistence type="predicted"/>
<dbReference type="RefSeq" id="WP_229815556.1">
    <property type="nucleotide sequence ID" value="NZ_BMZP01000019.1"/>
</dbReference>
<dbReference type="InterPro" id="IPR021279">
    <property type="entry name" value="DUF2721"/>
</dbReference>
<reference evidence="3" key="1">
    <citation type="journal article" date="2019" name="Int. J. Syst. Evol. Microbiol.">
        <title>The Global Catalogue of Microorganisms (GCM) 10K type strain sequencing project: providing services to taxonomists for standard genome sequencing and annotation.</title>
        <authorList>
            <consortium name="The Broad Institute Genomics Platform"/>
            <consortium name="The Broad Institute Genome Sequencing Center for Infectious Disease"/>
            <person name="Wu L."/>
            <person name="Ma J."/>
        </authorList>
    </citation>
    <scope>NUCLEOTIDE SEQUENCE [LARGE SCALE GENOMIC DNA]</scope>
    <source>
        <strain evidence="3">KCTC 42224</strain>
    </source>
</reference>
<organism evidence="2 3">
    <name type="scientific">Novosphingobium pokkalii</name>
    <dbReference type="NCBI Taxonomy" id="1770194"/>
    <lineage>
        <taxon>Bacteria</taxon>
        <taxon>Pseudomonadati</taxon>
        <taxon>Pseudomonadota</taxon>
        <taxon>Alphaproteobacteria</taxon>
        <taxon>Sphingomonadales</taxon>
        <taxon>Sphingomonadaceae</taxon>
        <taxon>Novosphingobium</taxon>
    </lineage>
</organism>
<dbReference type="EMBL" id="JBHRYE010000020">
    <property type="protein sequence ID" value="MFC3672198.1"/>
    <property type="molecule type" value="Genomic_DNA"/>
</dbReference>
<keyword evidence="1" id="KW-0812">Transmembrane</keyword>
<feature type="transmembrane region" description="Helical" evidence="1">
    <location>
        <begin position="79"/>
        <end position="103"/>
    </location>
</feature>
<evidence type="ECO:0000256" key="1">
    <source>
        <dbReference type="SAM" id="Phobius"/>
    </source>
</evidence>